<dbReference type="AlphaFoldDB" id="A0A445H4S0"/>
<dbReference type="Pfam" id="PF22936">
    <property type="entry name" value="Pol_BBD"/>
    <property type="match status" value="1"/>
</dbReference>
<dbReference type="InterPro" id="IPR012337">
    <property type="entry name" value="RNaseH-like_sf"/>
</dbReference>
<keyword evidence="2" id="KW-0862">Zinc</keyword>
<dbReference type="Pfam" id="PF25597">
    <property type="entry name" value="SH3_retrovirus"/>
    <property type="match status" value="1"/>
</dbReference>
<dbReference type="PROSITE" id="PS50994">
    <property type="entry name" value="INTEGRASE"/>
    <property type="match status" value="1"/>
</dbReference>
<evidence type="ECO:0000313" key="6">
    <source>
        <dbReference type="EMBL" id="RZB68644.1"/>
    </source>
</evidence>
<dbReference type="InterPro" id="IPR057670">
    <property type="entry name" value="SH3_retrovirus"/>
</dbReference>
<dbReference type="PANTHER" id="PTHR42648">
    <property type="entry name" value="TRANSPOSASE, PUTATIVE-RELATED"/>
    <property type="match status" value="1"/>
</dbReference>
<dbReference type="InterPro" id="IPR001584">
    <property type="entry name" value="Integrase_cat-core"/>
</dbReference>
<dbReference type="Pfam" id="PF13976">
    <property type="entry name" value="gag_pre-integrs"/>
    <property type="match status" value="1"/>
</dbReference>
<dbReference type="GO" id="GO:0015074">
    <property type="term" value="P:DNA integration"/>
    <property type="evidence" value="ECO:0007669"/>
    <property type="project" value="InterPro"/>
</dbReference>
<dbReference type="Pfam" id="PF00665">
    <property type="entry name" value="rve"/>
    <property type="match status" value="1"/>
</dbReference>
<dbReference type="PROSITE" id="PS50158">
    <property type="entry name" value="ZF_CCHC"/>
    <property type="match status" value="1"/>
</dbReference>
<dbReference type="SMART" id="SM00343">
    <property type="entry name" value="ZnF_C2HC"/>
    <property type="match status" value="1"/>
</dbReference>
<evidence type="ECO:0000259" key="5">
    <source>
        <dbReference type="PROSITE" id="PS50994"/>
    </source>
</evidence>
<evidence type="ECO:0000259" key="4">
    <source>
        <dbReference type="PROSITE" id="PS50158"/>
    </source>
</evidence>
<gene>
    <name evidence="6" type="ORF">D0Y65_038422</name>
</gene>
<dbReference type="GO" id="GO:0006508">
    <property type="term" value="P:proteolysis"/>
    <property type="evidence" value="ECO:0007669"/>
    <property type="project" value="UniProtKB-KW"/>
</dbReference>
<keyword evidence="7" id="KW-1185">Reference proteome</keyword>
<organism evidence="6 7">
    <name type="scientific">Glycine soja</name>
    <name type="common">Wild soybean</name>
    <dbReference type="NCBI Taxonomy" id="3848"/>
    <lineage>
        <taxon>Eukaryota</taxon>
        <taxon>Viridiplantae</taxon>
        <taxon>Streptophyta</taxon>
        <taxon>Embryophyta</taxon>
        <taxon>Tracheophyta</taxon>
        <taxon>Spermatophyta</taxon>
        <taxon>Magnoliopsida</taxon>
        <taxon>eudicotyledons</taxon>
        <taxon>Gunneridae</taxon>
        <taxon>Pentapetalae</taxon>
        <taxon>rosids</taxon>
        <taxon>fabids</taxon>
        <taxon>Fabales</taxon>
        <taxon>Fabaceae</taxon>
        <taxon>Papilionoideae</taxon>
        <taxon>50 kb inversion clade</taxon>
        <taxon>NPAAA clade</taxon>
        <taxon>indigoferoid/millettioid clade</taxon>
        <taxon>Phaseoleae</taxon>
        <taxon>Glycine</taxon>
        <taxon>Glycine subgen. Soja</taxon>
    </lineage>
</organism>
<dbReference type="GO" id="GO:0008270">
    <property type="term" value="F:zinc ion binding"/>
    <property type="evidence" value="ECO:0007669"/>
    <property type="project" value="UniProtKB-KW"/>
</dbReference>
<dbReference type="Gene3D" id="3.30.420.10">
    <property type="entry name" value="Ribonuclease H-like superfamily/Ribonuclease H"/>
    <property type="match status" value="1"/>
</dbReference>
<keyword evidence="2" id="KW-0479">Metal-binding</keyword>
<name>A0A445H4S0_GLYSO</name>
<reference evidence="6 7" key="1">
    <citation type="submission" date="2018-09" db="EMBL/GenBank/DDBJ databases">
        <title>A high-quality reference genome of wild soybean provides a powerful tool to mine soybean genomes.</title>
        <authorList>
            <person name="Xie M."/>
            <person name="Chung C.Y.L."/>
            <person name="Li M.-W."/>
            <person name="Wong F.-L."/>
            <person name="Chan T.-F."/>
            <person name="Lam H.-M."/>
        </authorList>
    </citation>
    <scope>NUCLEOTIDE SEQUENCE [LARGE SCALE GENOMIC DNA]</scope>
    <source>
        <strain evidence="7">cv. W05</strain>
        <tissue evidence="6">Hypocotyl of etiolated seedlings</tissue>
    </source>
</reference>
<feature type="domain" description="Integrase catalytic" evidence="5">
    <location>
        <begin position="330"/>
        <end position="501"/>
    </location>
</feature>
<feature type="compositionally biased region" description="Basic and acidic residues" evidence="3">
    <location>
        <begin position="158"/>
        <end position="167"/>
    </location>
</feature>
<evidence type="ECO:0000256" key="3">
    <source>
        <dbReference type="SAM" id="MobiDB-lite"/>
    </source>
</evidence>
<dbReference type="Gene3D" id="4.10.60.10">
    <property type="entry name" value="Zinc finger, CCHC-type"/>
    <property type="match status" value="1"/>
</dbReference>
<dbReference type="InterPro" id="IPR025724">
    <property type="entry name" value="GAG-pre-integrase_dom"/>
</dbReference>
<feature type="compositionally biased region" description="Basic and acidic residues" evidence="3">
    <location>
        <begin position="227"/>
        <end position="236"/>
    </location>
</feature>
<protein>
    <submittedName>
        <fullName evidence="6">Retrovirus-related Pol polyprotein from transposon TNT 1-94</fullName>
    </submittedName>
</protein>
<sequence>MRFQGVLEFLEEGYIPMGERATNEQKVVDREKEKKDYKALFILHQSVDTANFEKIAMAQTSKEAWDILEKSHDGATKTKKTKLQTLRRQYELLQMKKNESVTEYITKVQTVVNSMKGYGEKITVQSVVEKRMNERINEKKSEQALQAWSNPKKHGDRWKKEKTEWKSNKWRGNKNSDKDHKKGGGSNSQNSSNKKKFDKRSIQCFNCQKFGHFADECYSKPNKKREPKGDDAKLAQEEDEDTKQVLLMVTTQIEGASDNCWYLDTGFSTHMAGRREWFLNLDQSMNSQVKFVDDRTLSAEGIGKVYIKTKDGVNSEEWLWHYRFGHLNFRDLIQLNSREMVLGFPHIKPPSETESLGGNRYFISFIDELTRKVWVYLIIRKSDVFEVFEKFKNMAEKQSGLLIKILRIDGGGEYVSTEFQEFCDQEGIIHEVTLPYTPQHNGAAERKNRTIMNMVKSMLKGKSLPKYLWGEAVSTTVFILNKSPSKRLEGITPEEAWSGAKQNVSHFKIFGSLCFRHIPDQLRRKLDDKGEQMILLGYHSTRGYKLFDSKSKQIIISRDVVFDESRSWDWEQNTEVKGPSIMIRSEEEETSEGNGKTTQREVRPQRNAPKPTRFQGFEMLSDAYFRSNDWSEWQRNGQLKHRGACIKCLTFGKLSYQPGASGIHQRELENVKGYMETTVYRNSMNGLMIWRSWRLLLWVDISLGLDQMESLEADWTGKYQIVHAFSIIKEAEMPCEEISNHKISHEENHLLPYSQDSPKLEALKCLTFMAENLRKQIQSLLVSVHNTPCNVNVGFGLMKTLIDCPLQLVALVEFCGAYSHLPRTKQMLKIVMKKKKC</sequence>
<feature type="region of interest" description="Disordered" evidence="3">
    <location>
        <begin position="138"/>
        <end position="197"/>
    </location>
</feature>
<evidence type="ECO:0000313" key="7">
    <source>
        <dbReference type="Proteomes" id="UP000289340"/>
    </source>
</evidence>
<dbReference type="InterPro" id="IPR039537">
    <property type="entry name" value="Retrotran_Ty1/copia-like"/>
</dbReference>
<accession>A0A445H4S0</accession>
<dbReference type="GO" id="GO:0003676">
    <property type="term" value="F:nucleic acid binding"/>
    <property type="evidence" value="ECO:0007669"/>
    <property type="project" value="InterPro"/>
</dbReference>
<dbReference type="GO" id="GO:0008233">
    <property type="term" value="F:peptidase activity"/>
    <property type="evidence" value="ECO:0007669"/>
    <property type="project" value="UniProtKB-KW"/>
</dbReference>
<feature type="domain" description="CCHC-type" evidence="4">
    <location>
        <begin position="204"/>
        <end position="217"/>
    </location>
</feature>
<dbReference type="SUPFAM" id="SSF53098">
    <property type="entry name" value="Ribonuclease H-like"/>
    <property type="match status" value="1"/>
</dbReference>
<dbReference type="InterPro" id="IPR036397">
    <property type="entry name" value="RNaseH_sf"/>
</dbReference>
<dbReference type="InterPro" id="IPR001878">
    <property type="entry name" value="Znf_CCHC"/>
</dbReference>
<dbReference type="SUPFAM" id="SSF57756">
    <property type="entry name" value="Retrovirus zinc finger-like domains"/>
    <property type="match status" value="1"/>
</dbReference>
<feature type="region of interest" description="Disordered" evidence="3">
    <location>
        <begin position="218"/>
        <end position="238"/>
    </location>
</feature>
<keyword evidence="2" id="KW-0863">Zinc-finger</keyword>
<keyword evidence="1" id="KW-0378">Hydrolase</keyword>
<dbReference type="EMBL" id="QZWG01000014">
    <property type="protein sequence ID" value="RZB68644.1"/>
    <property type="molecule type" value="Genomic_DNA"/>
</dbReference>
<evidence type="ECO:0000256" key="1">
    <source>
        <dbReference type="ARBA" id="ARBA00022670"/>
    </source>
</evidence>
<feature type="region of interest" description="Disordered" evidence="3">
    <location>
        <begin position="581"/>
        <end position="612"/>
    </location>
</feature>
<dbReference type="PANTHER" id="PTHR42648:SF18">
    <property type="entry name" value="RETROTRANSPOSON, UNCLASSIFIED-LIKE PROTEIN"/>
    <property type="match status" value="1"/>
</dbReference>
<dbReference type="InterPro" id="IPR054722">
    <property type="entry name" value="PolX-like_BBD"/>
</dbReference>
<dbReference type="InterPro" id="IPR036875">
    <property type="entry name" value="Znf_CCHC_sf"/>
</dbReference>
<dbReference type="Proteomes" id="UP000289340">
    <property type="component" value="Chromosome 14"/>
</dbReference>
<comment type="caution">
    <text evidence="6">The sequence shown here is derived from an EMBL/GenBank/DDBJ whole genome shotgun (WGS) entry which is preliminary data.</text>
</comment>
<dbReference type="Pfam" id="PF14223">
    <property type="entry name" value="Retrotran_gag_2"/>
    <property type="match status" value="1"/>
</dbReference>
<proteinExistence type="predicted"/>
<keyword evidence="1" id="KW-0645">Protease</keyword>
<evidence type="ECO:0000256" key="2">
    <source>
        <dbReference type="PROSITE-ProRule" id="PRU00047"/>
    </source>
</evidence>